<dbReference type="PANTHER" id="PTHR46118">
    <property type="entry name" value="PROTEIN ABHD11"/>
    <property type="match status" value="1"/>
</dbReference>
<reference evidence="13" key="1">
    <citation type="journal article" date="2024" name="Gigascience">
        <title>Chromosome-level genome of the poultry shaft louse Menopon gallinae provides insight into the host-switching and adaptive evolution of parasitic lice.</title>
        <authorList>
            <person name="Xu Y."/>
            <person name="Ma L."/>
            <person name="Liu S."/>
            <person name="Liang Y."/>
            <person name="Liu Q."/>
            <person name="He Z."/>
            <person name="Tian L."/>
            <person name="Duan Y."/>
            <person name="Cai W."/>
            <person name="Li H."/>
            <person name="Song F."/>
        </authorList>
    </citation>
    <scope>NUCLEOTIDE SEQUENCE</scope>
    <source>
        <strain evidence="13">Cailab_2023a</strain>
    </source>
</reference>
<dbReference type="FunFam" id="3.40.50.1820:FF:000039">
    <property type="entry name" value="Esterase ybfF"/>
    <property type="match status" value="1"/>
</dbReference>
<comment type="similarity">
    <text evidence="1">Belongs to the AB hydrolase superfamily.</text>
</comment>
<sequence>MMVNTVLPKPFTDTVKRTFCCNTFRFCEICKYLGVVYYSNAASGKGVTKGSNSGEAVQQIIEPIKMAYTSYEATKLNDDKHVPVIIMHGLLGSKSNWNSLSKAIHNKTKKKIIAVDARNHGESPHTKELTYNHLAADVRALVSDLNLTKATMIGHSMGGRTMMLVALRYPELVHKLVVVDISPLGTSPSLNHMTKYFEAMKLVKIEPKVPLSLARKSADFQLSTYISVSLDPGLRQFLITNLVENDGGKYKWRVNLDSIISNFQTNISSFPPVGSAQFIGPTLFIGGGNSDYLRKEEESGIKKLFPNASFSYIPEAGHWVHAEKPEEFLKIVTTFLQESGNV</sequence>
<protein>
    <recommendedName>
        <fullName evidence="7">sn-1-specific diacylglycerol lipase ABHD11</fullName>
        <ecNumber evidence="3">3.1.1.116</ecNumber>
    </recommendedName>
    <alternativeName>
        <fullName evidence="4">Alpha/beta hydrolase domain-containing protein 11</fullName>
    </alternativeName>
</protein>
<comment type="caution">
    <text evidence="13">The sequence shown here is derived from an EMBL/GenBank/DDBJ whole genome shotgun (WGS) entry which is preliminary data.</text>
</comment>
<dbReference type="InterPro" id="IPR000073">
    <property type="entry name" value="AB_hydrolase_1"/>
</dbReference>
<comment type="catalytic activity">
    <reaction evidence="11">
        <text>1-octadecanoyl-2-(5Z,8Z,11Z,14Z-eicosatetraenoyl)-sn-glycerol + H2O = 2-(5Z,8Z,11Z,14Z-eicosatetraenoyl)-glycerol + octadecanoate + H(+)</text>
        <dbReference type="Rhea" id="RHEA:38507"/>
        <dbReference type="ChEBI" id="CHEBI:15377"/>
        <dbReference type="ChEBI" id="CHEBI:15378"/>
        <dbReference type="ChEBI" id="CHEBI:25629"/>
        <dbReference type="ChEBI" id="CHEBI:52392"/>
        <dbReference type="ChEBI" id="CHEBI:75728"/>
    </reaction>
</comment>
<dbReference type="GO" id="GO:0005739">
    <property type="term" value="C:mitochondrion"/>
    <property type="evidence" value="ECO:0007669"/>
    <property type="project" value="TreeGrafter"/>
</dbReference>
<dbReference type="Gene3D" id="3.40.50.1820">
    <property type="entry name" value="alpha/beta hydrolase"/>
    <property type="match status" value="1"/>
</dbReference>
<evidence type="ECO:0000256" key="10">
    <source>
        <dbReference type="ARBA" id="ARBA00048513"/>
    </source>
</evidence>
<gene>
    <name evidence="13" type="ORF">PYX00_008934</name>
</gene>
<dbReference type="InterPro" id="IPR029058">
    <property type="entry name" value="AB_hydrolase_fold"/>
</dbReference>
<evidence type="ECO:0000256" key="7">
    <source>
        <dbReference type="ARBA" id="ARBA00044064"/>
    </source>
</evidence>
<evidence type="ECO:0000256" key="5">
    <source>
        <dbReference type="ARBA" id="ARBA00043667"/>
    </source>
</evidence>
<evidence type="ECO:0000256" key="4">
    <source>
        <dbReference type="ARBA" id="ARBA00042703"/>
    </source>
</evidence>
<dbReference type="PRINTS" id="PR00111">
    <property type="entry name" value="ABHYDROLASE"/>
</dbReference>
<dbReference type="Pfam" id="PF00561">
    <property type="entry name" value="Abhydrolase_1"/>
    <property type="match status" value="1"/>
</dbReference>
<comment type="catalytic activity">
    <reaction evidence="5">
        <text>a 1,2-diacyl-sn-glycerol + H2O = a 2-acylglycerol + a fatty acid + H(+)</text>
        <dbReference type="Rhea" id="RHEA:33275"/>
        <dbReference type="ChEBI" id="CHEBI:15377"/>
        <dbReference type="ChEBI" id="CHEBI:15378"/>
        <dbReference type="ChEBI" id="CHEBI:17389"/>
        <dbReference type="ChEBI" id="CHEBI:17815"/>
        <dbReference type="ChEBI" id="CHEBI:28868"/>
        <dbReference type="EC" id="3.1.1.116"/>
    </reaction>
</comment>
<name>A0AAW2H9I2_9NEOP</name>
<comment type="catalytic activity">
    <reaction evidence="6">
        <text>a 1,3-diacyl-sn-glycerol + H2O = a 1-acyl-sn-glycerol + a fatty acid + H(+)</text>
        <dbReference type="Rhea" id="RHEA:38503"/>
        <dbReference type="ChEBI" id="CHEBI:15377"/>
        <dbReference type="ChEBI" id="CHEBI:15378"/>
        <dbReference type="ChEBI" id="CHEBI:28868"/>
        <dbReference type="ChEBI" id="CHEBI:64683"/>
        <dbReference type="ChEBI" id="CHEBI:77272"/>
    </reaction>
</comment>
<evidence type="ECO:0000313" key="13">
    <source>
        <dbReference type="EMBL" id="KAL0266382.1"/>
    </source>
</evidence>
<comment type="catalytic activity">
    <reaction evidence="9">
        <text>1,2-didecanoylglycerol + H2O = decanoylglycerol + decanoate + H(+)</text>
        <dbReference type="Rhea" id="RHEA:48596"/>
        <dbReference type="ChEBI" id="CHEBI:11152"/>
        <dbReference type="ChEBI" id="CHEBI:15377"/>
        <dbReference type="ChEBI" id="CHEBI:15378"/>
        <dbReference type="ChEBI" id="CHEBI:27689"/>
        <dbReference type="ChEBI" id="CHEBI:90605"/>
    </reaction>
</comment>
<keyword evidence="2" id="KW-0378">Hydrolase</keyword>
<evidence type="ECO:0000256" key="2">
    <source>
        <dbReference type="ARBA" id="ARBA00022801"/>
    </source>
</evidence>
<evidence type="ECO:0000259" key="12">
    <source>
        <dbReference type="Pfam" id="PF00561"/>
    </source>
</evidence>
<dbReference type="PANTHER" id="PTHR46118:SF4">
    <property type="entry name" value="PROTEIN ABHD11"/>
    <property type="match status" value="1"/>
</dbReference>
<dbReference type="GO" id="GO:0052689">
    <property type="term" value="F:carboxylic ester hydrolase activity"/>
    <property type="evidence" value="ECO:0007669"/>
    <property type="project" value="TreeGrafter"/>
</dbReference>
<dbReference type="EMBL" id="JARGDH010000005">
    <property type="protein sequence ID" value="KAL0266382.1"/>
    <property type="molecule type" value="Genomic_DNA"/>
</dbReference>
<evidence type="ECO:0000256" key="11">
    <source>
        <dbReference type="ARBA" id="ARBA00048919"/>
    </source>
</evidence>
<dbReference type="AlphaFoldDB" id="A0AAW2H9I2"/>
<evidence type="ECO:0000256" key="8">
    <source>
        <dbReference type="ARBA" id="ARBA00048283"/>
    </source>
</evidence>
<dbReference type="EC" id="3.1.1.116" evidence="3"/>
<evidence type="ECO:0000256" key="6">
    <source>
        <dbReference type="ARBA" id="ARBA00043742"/>
    </source>
</evidence>
<evidence type="ECO:0000256" key="9">
    <source>
        <dbReference type="ARBA" id="ARBA00048504"/>
    </source>
</evidence>
<comment type="catalytic activity">
    <reaction evidence="8">
        <text>1-octadecanoyl-2-(4Z,7Z,10Z,13Z,16Z,19Z-docosahexaenoyl)-sn-glycerol + H2O = 2-(4Z,7Z,10Z,13Z,16Z,19Z-docosahexaenoyl)-glycerol + octadecanoate + H(+)</text>
        <dbReference type="Rhea" id="RHEA:77107"/>
        <dbReference type="ChEBI" id="CHEBI:15377"/>
        <dbReference type="ChEBI" id="CHEBI:15378"/>
        <dbReference type="ChEBI" id="CHEBI:25629"/>
        <dbReference type="ChEBI" id="CHEBI:77129"/>
        <dbReference type="ChEBI" id="CHEBI:186738"/>
    </reaction>
</comment>
<proteinExistence type="inferred from homology"/>
<dbReference type="SUPFAM" id="SSF53474">
    <property type="entry name" value="alpha/beta-Hydrolases"/>
    <property type="match status" value="1"/>
</dbReference>
<organism evidence="13">
    <name type="scientific">Menopon gallinae</name>
    <name type="common">poultry shaft louse</name>
    <dbReference type="NCBI Taxonomy" id="328185"/>
    <lineage>
        <taxon>Eukaryota</taxon>
        <taxon>Metazoa</taxon>
        <taxon>Ecdysozoa</taxon>
        <taxon>Arthropoda</taxon>
        <taxon>Hexapoda</taxon>
        <taxon>Insecta</taxon>
        <taxon>Pterygota</taxon>
        <taxon>Neoptera</taxon>
        <taxon>Paraneoptera</taxon>
        <taxon>Psocodea</taxon>
        <taxon>Troctomorpha</taxon>
        <taxon>Phthiraptera</taxon>
        <taxon>Amblycera</taxon>
        <taxon>Menoponidae</taxon>
        <taxon>Menopon</taxon>
    </lineage>
</organism>
<comment type="catalytic activity">
    <reaction evidence="10">
        <text>1-octadecanoyl-2-(9Z-octadecenoyl)-sn-glycerol + H2O = 2-(9Z-octadecenoyl)-glycerol + octadecanoate + H(+)</text>
        <dbReference type="Rhea" id="RHEA:77103"/>
        <dbReference type="ChEBI" id="CHEBI:15377"/>
        <dbReference type="ChEBI" id="CHEBI:15378"/>
        <dbReference type="ChEBI" id="CHEBI:25629"/>
        <dbReference type="ChEBI" id="CHEBI:73990"/>
        <dbReference type="ChEBI" id="CHEBI:75468"/>
    </reaction>
</comment>
<accession>A0AAW2H9I2</accession>
<evidence type="ECO:0000256" key="3">
    <source>
        <dbReference type="ARBA" id="ARBA00026104"/>
    </source>
</evidence>
<feature type="domain" description="AB hydrolase-1" evidence="12">
    <location>
        <begin position="83"/>
        <end position="325"/>
    </location>
</feature>
<evidence type="ECO:0000256" key="1">
    <source>
        <dbReference type="ARBA" id="ARBA00008645"/>
    </source>
</evidence>